<reference evidence="2" key="1">
    <citation type="submission" date="2020-03" db="EMBL/GenBank/DDBJ databases">
        <authorList>
            <person name="Weist P."/>
        </authorList>
    </citation>
    <scope>NUCLEOTIDE SEQUENCE</scope>
</reference>
<accession>A0A9N7UX27</accession>
<dbReference type="EMBL" id="CADEAL010002223">
    <property type="protein sequence ID" value="CAB1438894.1"/>
    <property type="molecule type" value="Genomic_DNA"/>
</dbReference>
<name>A0A9N7UX27_PLEPL</name>
<organism evidence="2 3">
    <name type="scientific">Pleuronectes platessa</name>
    <name type="common">European plaice</name>
    <dbReference type="NCBI Taxonomy" id="8262"/>
    <lineage>
        <taxon>Eukaryota</taxon>
        <taxon>Metazoa</taxon>
        <taxon>Chordata</taxon>
        <taxon>Craniata</taxon>
        <taxon>Vertebrata</taxon>
        <taxon>Euteleostomi</taxon>
        <taxon>Actinopterygii</taxon>
        <taxon>Neopterygii</taxon>
        <taxon>Teleostei</taxon>
        <taxon>Neoteleostei</taxon>
        <taxon>Acanthomorphata</taxon>
        <taxon>Carangaria</taxon>
        <taxon>Pleuronectiformes</taxon>
        <taxon>Pleuronectoidei</taxon>
        <taxon>Pleuronectidae</taxon>
        <taxon>Pleuronectes</taxon>
    </lineage>
</organism>
<proteinExistence type="predicted"/>
<evidence type="ECO:0000313" key="2">
    <source>
        <dbReference type="EMBL" id="CAB1438894.1"/>
    </source>
</evidence>
<comment type="caution">
    <text evidence="2">The sequence shown here is derived from an EMBL/GenBank/DDBJ whole genome shotgun (WGS) entry which is preliminary data.</text>
</comment>
<keyword evidence="3" id="KW-1185">Reference proteome</keyword>
<evidence type="ECO:0000256" key="1">
    <source>
        <dbReference type="SAM" id="MobiDB-lite"/>
    </source>
</evidence>
<feature type="region of interest" description="Disordered" evidence="1">
    <location>
        <begin position="35"/>
        <end position="66"/>
    </location>
</feature>
<dbReference type="Proteomes" id="UP001153269">
    <property type="component" value="Unassembled WGS sequence"/>
</dbReference>
<gene>
    <name evidence="2" type="ORF">PLEPLA_LOCUS26754</name>
</gene>
<sequence length="193" mass="20601">MDDCSLLPPHPLTPSACGLDVVQLVKPAQWLRSRRDTAGARPQPPPHHLQPHPRSPTPHTTLTMGGWSRAGFGGLERSSCQATRIQAKVSQAFNLHKSIETASGLISIEQMGKLGAGLPAGERGKTLATCSPTPTPHFSSHGDVVWLELWESTPGTGANHLSHGLTAGGKLEQTKGRRASYSLNESFHVTSKV</sequence>
<evidence type="ECO:0000313" key="3">
    <source>
        <dbReference type="Proteomes" id="UP001153269"/>
    </source>
</evidence>
<feature type="compositionally biased region" description="Pro residues" evidence="1">
    <location>
        <begin position="42"/>
        <end position="56"/>
    </location>
</feature>
<protein>
    <submittedName>
        <fullName evidence="2">Uncharacterized protein</fullName>
    </submittedName>
</protein>
<dbReference type="AlphaFoldDB" id="A0A9N7UX27"/>